<evidence type="ECO:0000256" key="1">
    <source>
        <dbReference type="SAM" id="MobiDB-lite"/>
    </source>
</evidence>
<feature type="region of interest" description="Disordered" evidence="1">
    <location>
        <begin position="539"/>
        <end position="627"/>
    </location>
</feature>
<keyword evidence="4" id="KW-1185">Reference proteome</keyword>
<dbReference type="EMBL" id="AJWJ01000055">
    <property type="protein sequence ID" value="KAF2076611.1"/>
    <property type="molecule type" value="Genomic_DNA"/>
</dbReference>
<name>A0A8J4PZ12_9MYCE</name>
<dbReference type="OrthoDB" id="676979at2759"/>
<feature type="compositionally biased region" description="Low complexity" evidence="1">
    <location>
        <begin position="548"/>
        <end position="598"/>
    </location>
</feature>
<proteinExistence type="predicted"/>
<feature type="transmembrane region" description="Helical" evidence="2">
    <location>
        <begin position="632"/>
        <end position="651"/>
    </location>
</feature>
<evidence type="ECO:0000313" key="4">
    <source>
        <dbReference type="Proteomes" id="UP000695562"/>
    </source>
</evidence>
<reference evidence="3" key="1">
    <citation type="submission" date="2020-01" db="EMBL/GenBank/DDBJ databases">
        <title>Development of genomics and gene disruption for Polysphondylium violaceum indicates a role for the polyketide synthase stlB in stalk morphogenesis.</title>
        <authorList>
            <person name="Narita B."/>
            <person name="Kawabe Y."/>
            <person name="Kin K."/>
            <person name="Saito T."/>
            <person name="Gibbs R."/>
            <person name="Kuspa A."/>
            <person name="Muzny D."/>
            <person name="Queller D."/>
            <person name="Richards S."/>
            <person name="Strassman J."/>
            <person name="Sucgang R."/>
            <person name="Worley K."/>
            <person name="Schaap P."/>
        </authorList>
    </citation>
    <scope>NUCLEOTIDE SEQUENCE</scope>
    <source>
        <strain evidence="3">QSvi11</strain>
    </source>
</reference>
<dbReference type="Proteomes" id="UP000695562">
    <property type="component" value="Unassembled WGS sequence"/>
</dbReference>
<dbReference type="InterPro" id="IPR053331">
    <property type="entry name" value="EGF-like_comC"/>
</dbReference>
<dbReference type="AlphaFoldDB" id="A0A8J4PZ12"/>
<keyword evidence="2" id="KW-1133">Transmembrane helix</keyword>
<accession>A0A8J4PZ12</accession>
<protein>
    <submittedName>
        <fullName evidence="3">Uncharacterized protein</fullName>
    </submittedName>
</protein>
<gene>
    <name evidence="3" type="ORF">CYY_002097</name>
</gene>
<dbReference type="PANTHER" id="PTHR24032">
    <property type="entry name" value="EGF-LIKE DOMAIN-CONTAINING PROTEIN-RELATED-RELATED"/>
    <property type="match status" value="1"/>
</dbReference>
<dbReference type="PANTHER" id="PTHR24032:SF17">
    <property type="entry name" value="EGF-LIKE DOMAIN-CONTAINING PROTEIN"/>
    <property type="match status" value="1"/>
</dbReference>
<comment type="caution">
    <text evidence="3">The sequence shown here is derived from an EMBL/GenBank/DDBJ whole genome shotgun (WGS) entry which is preliminary data.</text>
</comment>
<sequence>MDLQDWNKLSSIYNKINVTPAFNTYQNGCLNENITCANDGTIWSLNLFGKDNARAVASDFTFKKLNTLSLTSIELSNEFLYDLKSNFSSPNVPPTYITLNNCSITSLPKDITFLYSVDLSNNNLSSPQNLSNVVGFTIFKFTSNDTEMDLKWISGQETISYSNTIELSILTSSIPSIIDFSRIRLTKIKLILTKHFNSFNGIENYTEFKTIEIAKQSDQFSLPIFNFPTSLVTNPYQSTSWNLISDGLHWNLSEPLDFSIPNCKIGQFVVTNGALSVGGKLTFPISKPNLKGANGISVYQFRIDLTNTKLFEVDFNLLKNTRYSLLAYTGITKSIPFIFPIYETDFIVTGKVRRDYNEPQLDLDLSNNGFHGNVPYWWCNLVVNFSNNLLGGILPPCYACHIGDQKVRDMVKGNWFTNYNDLVMPTCSTVNITSFFYGTLNPKYLDNTMYGVLYIIGDDLGINTNITGTVDNSDLSFSFMPLKQNEIYFFYSVGNAHALAVKNSTKMTITIPSSNSTFVFSTKGIYDTVVSYLDPRLKLFPDDPKNPPTSTSSSNPTTSSSSNPTTSSTSNPTTSASSNPTTSGGNTDTSSTSPSTSTGSGGGGGVTSSPSTGTNRPTSSTATDSELPNHSFIVTPQFMLTFVFVFFFAILL</sequence>
<organism evidence="3 4">
    <name type="scientific">Polysphondylium violaceum</name>
    <dbReference type="NCBI Taxonomy" id="133409"/>
    <lineage>
        <taxon>Eukaryota</taxon>
        <taxon>Amoebozoa</taxon>
        <taxon>Evosea</taxon>
        <taxon>Eumycetozoa</taxon>
        <taxon>Dictyostelia</taxon>
        <taxon>Dictyosteliales</taxon>
        <taxon>Dictyosteliaceae</taxon>
        <taxon>Polysphondylium</taxon>
    </lineage>
</organism>
<feature type="compositionally biased region" description="Polar residues" evidence="1">
    <location>
        <begin position="616"/>
        <end position="627"/>
    </location>
</feature>
<evidence type="ECO:0000256" key="2">
    <source>
        <dbReference type="SAM" id="Phobius"/>
    </source>
</evidence>
<evidence type="ECO:0000313" key="3">
    <source>
        <dbReference type="EMBL" id="KAF2076611.1"/>
    </source>
</evidence>
<keyword evidence="2" id="KW-0812">Transmembrane</keyword>
<keyword evidence="2" id="KW-0472">Membrane</keyword>